<organism evidence="1 2">
    <name type="scientific">Wenyingzhuangia heitensis</name>
    <dbReference type="NCBI Taxonomy" id="1487859"/>
    <lineage>
        <taxon>Bacteria</taxon>
        <taxon>Pseudomonadati</taxon>
        <taxon>Bacteroidota</taxon>
        <taxon>Flavobacteriia</taxon>
        <taxon>Flavobacteriales</taxon>
        <taxon>Flavobacteriaceae</taxon>
        <taxon>Wenyingzhuangia</taxon>
    </lineage>
</organism>
<comment type="caution">
    <text evidence="1">The sequence shown here is derived from an EMBL/GenBank/DDBJ whole genome shotgun (WGS) entry which is preliminary data.</text>
</comment>
<dbReference type="Proteomes" id="UP000745859">
    <property type="component" value="Unassembled WGS sequence"/>
</dbReference>
<accession>A0ABX0UBT0</accession>
<keyword evidence="2" id="KW-1185">Reference proteome</keyword>
<name>A0ABX0UBT0_9FLAO</name>
<dbReference type="EMBL" id="JAASQL010000005">
    <property type="protein sequence ID" value="NIJ46273.1"/>
    <property type="molecule type" value="Genomic_DNA"/>
</dbReference>
<proteinExistence type="predicted"/>
<dbReference type="InterPro" id="IPR057695">
    <property type="entry name" value="DUF7935"/>
</dbReference>
<protein>
    <submittedName>
        <fullName evidence="1">Uncharacterized protein</fullName>
    </submittedName>
</protein>
<sequence>MNEFIELLKYTIPSIVTAGVAAYFFKQILNNETNKRKFEAFAEKKKHSLPIRLQAYERMTLFLERIEPTNILARIEPFEMNKIEYAKLLITQINAEFEHNLVQQIYISEDAWKLVKNAKQTTLNTITAQSMKENINSGKELQTALLHLKNESPIIIAQQFIQKEVQNIL</sequence>
<reference evidence="1 2" key="1">
    <citation type="submission" date="2020-03" db="EMBL/GenBank/DDBJ databases">
        <title>Genomic Encyclopedia of Type Strains, Phase IV (KMG-IV): sequencing the most valuable type-strain genomes for metagenomic binning, comparative biology and taxonomic classification.</title>
        <authorList>
            <person name="Goeker M."/>
        </authorList>
    </citation>
    <scope>NUCLEOTIDE SEQUENCE [LARGE SCALE GENOMIC DNA]</scope>
    <source>
        <strain evidence="1 2">DSM 101599</strain>
    </source>
</reference>
<dbReference type="RefSeq" id="WP_167190055.1">
    <property type="nucleotide sequence ID" value="NZ_JAASQL010000005.1"/>
</dbReference>
<evidence type="ECO:0000313" key="2">
    <source>
        <dbReference type="Proteomes" id="UP000745859"/>
    </source>
</evidence>
<evidence type="ECO:0000313" key="1">
    <source>
        <dbReference type="EMBL" id="NIJ46273.1"/>
    </source>
</evidence>
<gene>
    <name evidence="1" type="ORF">FHR24_002757</name>
</gene>
<dbReference type="Pfam" id="PF25589">
    <property type="entry name" value="DUF7935"/>
    <property type="match status" value="1"/>
</dbReference>